<dbReference type="SUPFAM" id="SSF53062">
    <property type="entry name" value="PTS system fructose IIA component-like"/>
    <property type="match status" value="1"/>
</dbReference>
<protein>
    <recommendedName>
        <fullName evidence="9">DNA translocase FtsK</fullName>
    </recommendedName>
</protein>
<dbReference type="InterPro" id="IPR036634">
    <property type="entry name" value="PRD_sf"/>
</dbReference>
<gene>
    <name evidence="7" type="ORF">RU96_GL000463</name>
</gene>
<dbReference type="Gene3D" id="3.40.50.300">
    <property type="entry name" value="P-loop containing nucleotide triphosphate hydrolases"/>
    <property type="match status" value="1"/>
</dbReference>
<dbReference type="GO" id="GO:0006355">
    <property type="term" value="P:regulation of DNA-templated transcription"/>
    <property type="evidence" value="ECO:0007669"/>
    <property type="project" value="InterPro"/>
</dbReference>
<dbReference type="PANTHER" id="PTHR32071:SF38">
    <property type="entry name" value="PSP OPERON TRANSCRIPTIONAL ACTIVATOR"/>
    <property type="match status" value="1"/>
</dbReference>
<dbReference type="OrthoDB" id="9771372at2"/>
<evidence type="ECO:0000256" key="2">
    <source>
        <dbReference type="ARBA" id="ARBA00022741"/>
    </source>
</evidence>
<evidence type="ECO:0000259" key="6">
    <source>
        <dbReference type="PROSITE" id="PS51372"/>
    </source>
</evidence>
<dbReference type="EMBL" id="JXKG01000012">
    <property type="protein sequence ID" value="OJG14888.1"/>
    <property type="molecule type" value="Genomic_DNA"/>
</dbReference>
<dbReference type="InterPro" id="IPR004701">
    <property type="entry name" value="PTS_EIIA_man-typ"/>
</dbReference>
<evidence type="ECO:0008006" key="9">
    <source>
        <dbReference type="Google" id="ProtNLM"/>
    </source>
</evidence>
<dbReference type="GO" id="GO:0016740">
    <property type="term" value="F:transferase activity"/>
    <property type="evidence" value="ECO:0007669"/>
    <property type="project" value="UniProtKB-KW"/>
</dbReference>
<dbReference type="SUPFAM" id="SSF52540">
    <property type="entry name" value="P-loop containing nucleoside triphosphate hydrolases"/>
    <property type="match status" value="1"/>
</dbReference>
<evidence type="ECO:0000256" key="3">
    <source>
        <dbReference type="ARBA" id="ARBA00022840"/>
    </source>
</evidence>
<dbReference type="STRING" id="317010.RU96_GL000463"/>
<feature type="domain" description="PRD" evidence="6">
    <location>
        <begin position="787"/>
        <end position="886"/>
    </location>
</feature>
<sequence>MEILKTRIADYVTDNSKMKEDWKKNTAQKIAEELKVSRNIVSQYLNEFVKTGVFGKINSRPVLFFAFPEKLSNSHIFSSIEDAEKWYKNFFRFGLEKIIGSTGSLRNIIDQMKAAIYYPPNGLPILLHGETGTGKSFLASYVYKDLVTRQMIDAKASFVSVNCSEYANNPELFLSNFFGHVKGAYTGADQERKGLAELANEGVLFLDEIHALSNECQEKLFQFMDTGNFHRMGDNENWHTSNCWMIFATSEPPEDHLLPTLLRRIPVKLVLPSLNSRSSYEKKQLIKIFFEEEEKRLEKKLFISQQLLEFLLNYRFSGNVGNLKNTIQLTCANAFSSLSEEKELLIQMYHLPQWINFNELKKTREKESSDFICLSDLERTNEIFDMNELIEYLYNKWEKCENQNQLFFEYDKFFRQKNVDLQFNKEISTPTTYQEVRFRQYIKEIEQDFQITFDYYYLQMTMTFLNSWIYQTQVVTLKNTDEFTNGISSNCSQEAQLVKRFLQNSDISLTNIQQTVLVVLFKLMCSKEFQQKRLALILAHGDYTATCIASTANRIIGRYIFDAIDMPLMTSSTEIADKINAYLHERTGFEEIILLVDMGSLEKIYVNLELDPQKKLGLLNNVSTRMAMDVANQLLLDLPLKQILEQVKENQSIDYIYESSSRKKDMIVCSCASGLGTSFKLKKILEDSFPTASDLVIETCDYYSLAKENYLTELRKENNILFIVGTLNPHLEEVAFFSIEDMILGINIGELSSQLSRHFSDDELKLLNDNILKNFSLTNLMEQLTILNPTKLLEQVSDAIYILQNDLGVSLDNNTCFGLYVHISCLIERLVKQNTLEDEIYLNESSGNFKTFQKYFKQAFSVVEHFYSVDIPTHEVKYVYDYIKRA</sequence>
<dbReference type="Gene3D" id="3.40.50.510">
    <property type="entry name" value="Phosphotransferase system, mannose-type IIA component"/>
    <property type="match status" value="1"/>
</dbReference>
<dbReference type="InterPro" id="IPR003593">
    <property type="entry name" value="AAA+_ATPase"/>
</dbReference>
<dbReference type="Proteomes" id="UP000182835">
    <property type="component" value="Unassembled WGS sequence"/>
</dbReference>
<evidence type="ECO:0000313" key="7">
    <source>
        <dbReference type="EMBL" id="OJG14888.1"/>
    </source>
</evidence>
<feature type="domain" description="Sigma-54 factor interaction" evidence="4">
    <location>
        <begin position="98"/>
        <end position="332"/>
    </location>
</feature>
<dbReference type="PROSITE" id="PS51372">
    <property type="entry name" value="PRD_2"/>
    <property type="match status" value="1"/>
</dbReference>
<dbReference type="Pfam" id="PF00874">
    <property type="entry name" value="PRD"/>
    <property type="match status" value="1"/>
</dbReference>
<dbReference type="PROSITE" id="PS00675">
    <property type="entry name" value="SIGMA54_INTERACT_1"/>
    <property type="match status" value="1"/>
</dbReference>
<dbReference type="InterPro" id="IPR036662">
    <property type="entry name" value="PTS_EIIA_man-typ_sf"/>
</dbReference>
<dbReference type="SUPFAM" id="SSF63520">
    <property type="entry name" value="PTS-regulatory domain, PRD"/>
    <property type="match status" value="1"/>
</dbReference>
<organism evidence="7 8">
    <name type="scientific">Enterococcus canintestini</name>
    <dbReference type="NCBI Taxonomy" id="317010"/>
    <lineage>
        <taxon>Bacteria</taxon>
        <taxon>Bacillati</taxon>
        <taxon>Bacillota</taxon>
        <taxon>Bacilli</taxon>
        <taxon>Lactobacillales</taxon>
        <taxon>Enterococcaceae</taxon>
        <taxon>Enterococcus</taxon>
    </lineage>
</organism>
<keyword evidence="1" id="KW-0808">Transferase</keyword>
<accession>A0A1L8R560</accession>
<dbReference type="AlphaFoldDB" id="A0A1L8R560"/>
<dbReference type="Pfam" id="PF25601">
    <property type="entry name" value="AAA_lid_14"/>
    <property type="match status" value="1"/>
</dbReference>
<dbReference type="Pfam" id="PF00158">
    <property type="entry name" value="Sigma54_activat"/>
    <property type="match status" value="1"/>
</dbReference>
<keyword evidence="3" id="KW-0067">ATP-binding</keyword>
<dbReference type="Gene3D" id="1.10.8.60">
    <property type="match status" value="1"/>
</dbReference>
<name>A0A1L8R560_9ENTE</name>
<dbReference type="InterPro" id="IPR027417">
    <property type="entry name" value="P-loop_NTPase"/>
</dbReference>
<dbReference type="GO" id="GO:0009401">
    <property type="term" value="P:phosphoenolpyruvate-dependent sugar phosphotransferase system"/>
    <property type="evidence" value="ECO:0007669"/>
    <property type="project" value="InterPro"/>
</dbReference>
<comment type="caution">
    <text evidence="7">The sequence shown here is derived from an EMBL/GenBank/DDBJ whole genome shotgun (WGS) entry which is preliminary data.</text>
</comment>
<dbReference type="GO" id="GO:0005524">
    <property type="term" value="F:ATP binding"/>
    <property type="evidence" value="ECO:0007669"/>
    <property type="project" value="UniProtKB-KW"/>
</dbReference>
<proteinExistence type="predicted"/>
<dbReference type="RefSeq" id="WP_071865008.1">
    <property type="nucleotide sequence ID" value="NZ_JBHLVQ010000018.1"/>
</dbReference>
<evidence type="ECO:0000259" key="4">
    <source>
        <dbReference type="PROSITE" id="PS50045"/>
    </source>
</evidence>
<keyword evidence="2" id="KW-0547">Nucleotide-binding</keyword>
<evidence type="ECO:0000313" key="8">
    <source>
        <dbReference type="Proteomes" id="UP000182835"/>
    </source>
</evidence>
<dbReference type="InterPro" id="IPR011608">
    <property type="entry name" value="PRD"/>
</dbReference>
<dbReference type="PANTHER" id="PTHR32071">
    <property type="entry name" value="TRANSCRIPTIONAL REGULATORY PROTEIN"/>
    <property type="match status" value="1"/>
</dbReference>
<reference evidence="7 8" key="1">
    <citation type="submission" date="2014-12" db="EMBL/GenBank/DDBJ databases">
        <title>Draft genome sequences of 29 type strains of Enterococci.</title>
        <authorList>
            <person name="Zhong Z."/>
            <person name="Sun Z."/>
            <person name="Liu W."/>
            <person name="Zhang W."/>
            <person name="Zhang H."/>
        </authorList>
    </citation>
    <scope>NUCLEOTIDE SEQUENCE [LARGE SCALE GENOMIC DNA]</scope>
    <source>
        <strain evidence="7 8">DSM 21207</strain>
    </source>
</reference>
<evidence type="ECO:0000256" key="1">
    <source>
        <dbReference type="ARBA" id="ARBA00022679"/>
    </source>
</evidence>
<feature type="domain" description="PTS EIIA type-4" evidence="5">
    <location>
        <begin position="532"/>
        <end position="664"/>
    </location>
</feature>
<dbReference type="SMART" id="SM00382">
    <property type="entry name" value="AAA"/>
    <property type="match status" value="1"/>
</dbReference>
<dbReference type="InterPro" id="IPR058031">
    <property type="entry name" value="AAA_lid_NorR"/>
</dbReference>
<dbReference type="PROSITE" id="PS50045">
    <property type="entry name" value="SIGMA54_INTERACT_4"/>
    <property type="match status" value="1"/>
</dbReference>
<dbReference type="PROSITE" id="PS51096">
    <property type="entry name" value="PTS_EIIA_TYPE_4"/>
    <property type="match status" value="1"/>
</dbReference>
<dbReference type="CDD" id="cd00009">
    <property type="entry name" value="AAA"/>
    <property type="match status" value="1"/>
</dbReference>
<dbReference type="InterPro" id="IPR025662">
    <property type="entry name" value="Sigma_54_int_dom_ATP-bd_1"/>
</dbReference>
<evidence type="ECO:0000259" key="5">
    <source>
        <dbReference type="PROSITE" id="PS51096"/>
    </source>
</evidence>
<dbReference type="GO" id="GO:0016020">
    <property type="term" value="C:membrane"/>
    <property type="evidence" value="ECO:0007669"/>
    <property type="project" value="InterPro"/>
</dbReference>
<dbReference type="InterPro" id="IPR002078">
    <property type="entry name" value="Sigma_54_int"/>
</dbReference>
<dbReference type="Gene3D" id="1.10.1790.10">
    <property type="entry name" value="PRD domain"/>
    <property type="match status" value="1"/>
</dbReference>